<evidence type="ECO:0000313" key="2">
    <source>
        <dbReference type="Proteomes" id="UP000239709"/>
    </source>
</evidence>
<reference evidence="1 2" key="1">
    <citation type="submission" date="2018-03" db="EMBL/GenBank/DDBJ databases">
        <title>Genome sequencing of Ottowia sp.</title>
        <authorList>
            <person name="Kim S.-J."/>
            <person name="Heo J."/>
            <person name="Kwon S.-W."/>
        </authorList>
    </citation>
    <scope>NUCLEOTIDE SEQUENCE [LARGE SCALE GENOMIC DNA]</scope>
    <source>
        <strain evidence="1 2">KADR8-3</strain>
    </source>
</reference>
<organism evidence="1 2">
    <name type="scientific">Ottowia oryzae</name>
    <dbReference type="NCBI Taxonomy" id="2109914"/>
    <lineage>
        <taxon>Bacteria</taxon>
        <taxon>Pseudomonadati</taxon>
        <taxon>Pseudomonadota</taxon>
        <taxon>Betaproteobacteria</taxon>
        <taxon>Burkholderiales</taxon>
        <taxon>Comamonadaceae</taxon>
        <taxon>Ottowia</taxon>
    </lineage>
</organism>
<keyword evidence="2" id="KW-1185">Reference proteome</keyword>
<name>A0A2S0MBV3_9BURK</name>
<dbReference type="Proteomes" id="UP000239709">
    <property type="component" value="Chromosome"/>
</dbReference>
<dbReference type="OrthoDB" id="8895622at2"/>
<accession>A0A2S0MBV3</accession>
<dbReference type="Gene3D" id="3.40.630.30">
    <property type="match status" value="1"/>
</dbReference>
<evidence type="ECO:0000313" key="1">
    <source>
        <dbReference type="EMBL" id="AVO33300.1"/>
    </source>
</evidence>
<proteinExistence type="predicted"/>
<dbReference type="EMBL" id="CP027666">
    <property type="protein sequence ID" value="AVO33300.1"/>
    <property type="molecule type" value="Genomic_DNA"/>
</dbReference>
<dbReference type="KEGG" id="otk:C6570_02780"/>
<dbReference type="RefSeq" id="WP_106701860.1">
    <property type="nucleotide sequence ID" value="NZ_CP027666.1"/>
</dbReference>
<dbReference type="AlphaFoldDB" id="A0A2S0MBV3"/>
<gene>
    <name evidence="1" type="ORF">C6570_02780</name>
</gene>
<protein>
    <submittedName>
        <fullName evidence="1">Uncharacterized protein</fullName>
    </submittedName>
</protein>
<sequence>MAAVKPALRIVDSITELVPGADAGCVAVSGSHGGISSARYALAALPFLQDQGVAACAVSHQSARIGAALSTWATGVISHCNALAEALGAAPGRPCAELVQRLTSGPAPPLPHEMV</sequence>